<feature type="domain" description="Ig-like" evidence="2">
    <location>
        <begin position="65"/>
        <end position="144"/>
    </location>
</feature>
<proteinExistence type="predicted"/>
<dbReference type="Gene3D" id="2.60.40.10">
    <property type="entry name" value="Immunoglobulins"/>
    <property type="match status" value="1"/>
</dbReference>
<evidence type="ECO:0000313" key="3">
    <source>
        <dbReference type="EMBL" id="CAL1546649.1"/>
    </source>
</evidence>
<organism evidence="3 4">
    <name type="scientific">Lymnaea stagnalis</name>
    <name type="common">Great pond snail</name>
    <name type="synonym">Helix stagnalis</name>
    <dbReference type="NCBI Taxonomy" id="6523"/>
    <lineage>
        <taxon>Eukaryota</taxon>
        <taxon>Metazoa</taxon>
        <taxon>Spiralia</taxon>
        <taxon>Lophotrochozoa</taxon>
        <taxon>Mollusca</taxon>
        <taxon>Gastropoda</taxon>
        <taxon>Heterobranchia</taxon>
        <taxon>Euthyneura</taxon>
        <taxon>Panpulmonata</taxon>
        <taxon>Hygrophila</taxon>
        <taxon>Lymnaeoidea</taxon>
        <taxon>Lymnaeidae</taxon>
        <taxon>Lymnaea</taxon>
    </lineage>
</organism>
<comment type="caution">
    <text evidence="3">The sequence shown here is derived from an EMBL/GenBank/DDBJ whole genome shotgun (WGS) entry which is preliminary data.</text>
</comment>
<dbReference type="InterPro" id="IPR036179">
    <property type="entry name" value="Ig-like_dom_sf"/>
</dbReference>
<dbReference type="PROSITE" id="PS50835">
    <property type="entry name" value="IG_LIKE"/>
    <property type="match status" value="1"/>
</dbReference>
<dbReference type="Proteomes" id="UP001497497">
    <property type="component" value="Unassembled WGS sequence"/>
</dbReference>
<gene>
    <name evidence="3" type="ORF">GSLYS_00020026001</name>
</gene>
<reference evidence="3 4" key="1">
    <citation type="submission" date="2024-04" db="EMBL/GenBank/DDBJ databases">
        <authorList>
            <consortium name="Genoscope - CEA"/>
            <person name="William W."/>
        </authorList>
    </citation>
    <scope>NUCLEOTIDE SEQUENCE [LARGE SCALE GENOMIC DNA]</scope>
</reference>
<dbReference type="SMART" id="SM00409">
    <property type="entry name" value="IG"/>
    <property type="match status" value="1"/>
</dbReference>
<name>A0AAV2INX4_LYMST</name>
<keyword evidence="1" id="KW-0732">Signal</keyword>
<dbReference type="AlphaFoldDB" id="A0AAV2INX4"/>
<dbReference type="EMBL" id="CAXITT010000838">
    <property type="protein sequence ID" value="CAL1546649.1"/>
    <property type="molecule type" value="Genomic_DNA"/>
</dbReference>
<evidence type="ECO:0000313" key="4">
    <source>
        <dbReference type="Proteomes" id="UP001497497"/>
    </source>
</evidence>
<keyword evidence="4" id="KW-1185">Reference proteome</keyword>
<dbReference type="Pfam" id="PF13927">
    <property type="entry name" value="Ig_3"/>
    <property type="match status" value="1"/>
</dbReference>
<feature type="chain" id="PRO_5043573128" description="Ig-like domain-containing protein" evidence="1">
    <location>
        <begin position="20"/>
        <end position="214"/>
    </location>
</feature>
<accession>A0AAV2INX4</accession>
<protein>
    <recommendedName>
        <fullName evidence="2">Ig-like domain-containing protein</fullName>
    </recommendedName>
</protein>
<evidence type="ECO:0000259" key="2">
    <source>
        <dbReference type="PROSITE" id="PS50835"/>
    </source>
</evidence>
<dbReference type="InterPro" id="IPR007110">
    <property type="entry name" value="Ig-like_dom"/>
</dbReference>
<sequence length="214" mass="22697">MLRHICVVTLLLLVQRCGAQPACPANDKTKCTADLHTVADTCTSDKCVCAPGYSPNADKCELSKPKISGETPDKKYYVGSSYSLVCNTDVTAATTFEWSNAAQKLSETKKTLTINDAKTTDSGSYSCKIVVGTEHADSEAIPVTVVAPGKLCAGDTECTGSVFSGKCDLPDKKRCVCAENYVVKEDTCKNGAAVISTSLLMLVVAIFSQLMKLS</sequence>
<dbReference type="SUPFAM" id="SSF48726">
    <property type="entry name" value="Immunoglobulin"/>
    <property type="match status" value="1"/>
</dbReference>
<dbReference type="InterPro" id="IPR003599">
    <property type="entry name" value="Ig_sub"/>
</dbReference>
<dbReference type="InterPro" id="IPR013783">
    <property type="entry name" value="Ig-like_fold"/>
</dbReference>
<evidence type="ECO:0000256" key="1">
    <source>
        <dbReference type="SAM" id="SignalP"/>
    </source>
</evidence>
<feature type="signal peptide" evidence="1">
    <location>
        <begin position="1"/>
        <end position="19"/>
    </location>
</feature>